<feature type="non-terminal residue" evidence="1">
    <location>
        <position position="59"/>
    </location>
</feature>
<organism evidence="1 2">
    <name type="scientific">Ceratitis capitata</name>
    <name type="common">Mediterranean fruit fly</name>
    <name type="synonym">Tephritis capitata</name>
    <dbReference type="NCBI Taxonomy" id="7213"/>
    <lineage>
        <taxon>Eukaryota</taxon>
        <taxon>Metazoa</taxon>
        <taxon>Ecdysozoa</taxon>
        <taxon>Arthropoda</taxon>
        <taxon>Hexapoda</taxon>
        <taxon>Insecta</taxon>
        <taxon>Pterygota</taxon>
        <taxon>Neoptera</taxon>
        <taxon>Endopterygota</taxon>
        <taxon>Diptera</taxon>
        <taxon>Brachycera</taxon>
        <taxon>Muscomorpha</taxon>
        <taxon>Tephritoidea</taxon>
        <taxon>Tephritidae</taxon>
        <taxon>Ceratitis</taxon>
        <taxon>Ceratitis</taxon>
    </lineage>
</organism>
<dbReference type="EMBL" id="CAJHJT010000012">
    <property type="protein sequence ID" value="CAD6998532.1"/>
    <property type="molecule type" value="Genomic_DNA"/>
</dbReference>
<sequence length="59" mass="6490">MGYCASTRRYALQVGECQLTATASAFVISTVTGGATMPLLPLYCLLPMLQMWQLLMFLL</sequence>
<reference evidence="1" key="1">
    <citation type="submission" date="2020-11" db="EMBL/GenBank/DDBJ databases">
        <authorList>
            <person name="Whitehead M."/>
        </authorList>
    </citation>
    <scope>NUCLEOTIDE SEQUENCE</scope>
    <source>
        <strain evidence="1">EGII</strain>
    </source>
</reference>
<evidence type="ECO:0000313" key="2">
    <source>
        <dbReference type="Proteomes" id="UP000606786"/>
    </source>
</evidence>
<evidence type="ECO:0000313" key="1">
    <source>
        <dbReference type="EMBL" id="CAD6998532.1"/>
    </source>
</evidence>
<dbReference type="Proteomes" id="UP000606786">
    <property type="component" value="Unassembled WGS sequence"/>
</dbReference>
<accession>A0A811UH43</accession>
<proteinExistence type="predicted"/>
<dbReference type="AlphaFoldDB" id="A0A811UH43"/>
<keyword evidence="2" id="KW-1185">Reference proteome</keyword>
<name>A0A811UH43_CERCA</name>
<gene>
    <name evidence="1" type="ORF">CCAP1982_LOCUS7120</name>
</gene>
<comment type="caution">
    <text evidence="1">The sequence shown here is derived from an EMBL/GenBank/DDBJ whole genome shotgun (WGS) entry which is preliminary data.</text>
</comment>
<protein>
    <submittedName>
        <fullName evidence="1">(Mediterranean fruit fly) hypothetical protein</fullName>
    </submittedName>
</protein>